<keyword evidence="3" id="KW-1185">Reference proteome</keyword>
<comment type="caution">
    <text evidence="2">The sequence shown here is derived from an EMBL/GenBank/DDBJ whole genome shotgun (WGS) entry which is preliminary data.</text>
</comment>
<name>A0A7W9B0K0_9HYPH</name>
<organism evidence="2 3">
    <name type="scientific">Brucella daejeonensis</name>
    <dbReference type="NCBI Taxonomy" id="659015"/>
    <lineage>
        <taxon>Bacteria</taxon>
        <taxon>Pseudomonadati</taxon>
        <taxon>Pseudomonadota</taxon>
        <taxon>Alphaproteobacteria</taxon>
        <taxon>Hyphomicrobiales</taxon>
        <taxon>Brucellaceae</taxon>
        <taxon>Brucella/Ochrobactrum group</taxon>
        <taxon>Brucella</taxon>
    </lineage>
</organism>
<reference evidence="2 3" key="1">
    <citation type="submission" date="2020-08" db="EMBL/GenBank/DDBJ databases">
        <title>Genomic Encyclopedia of Type Strains, Phase IV (KMG-IV): sequencing the most valuable type-strain genomes for metagenomic binning, comparative biology and taxonomic classification.</title>
        <authorList>
            <person name="Goeker M."/>
        </authorList>
    </citation>
    <scope>NUCLEOTIDE SEQUENCE [LARGE SCALE GENOMIC DNA]</scope>
    <source>
        <strain evidence="2 3">DSM 26944</strain>
    </source>
</reference>
<dbReference type="Pfam" id="PF10135">
    <property type="entry name" value="Rod-binding"/>
    <property type="match status" value="1"/>
</dbReference>
<dbReference type="EMBL" id="JACIJG010000022">
    <property type="protein sequence ID" value="MBB5704045.1"/>
    <property type="molecule type" value="Genomic_DNA"/>
</dbReference>
<dbReference type="AlphaFoldDB" id="A0A7W9B0K0"/>
<sequence length="195" mass="20615">MAINPPSDLVLDVARAADPQAYRMAAERLKSAAGNMAASADAGPAGEGFASFSDSLAAGVSLRPDGQDNVRNAANPAYRKFEAFMLQSFVQSMFTSDTTATFGKGIAGEYWKSMMAEAMANKMADSGGVGVARLLEEQAARKGRAETPATMALRDVIDNVSASENAVSKDMVHGFERRLIQRQLGNDNGTDTVRG</sequence>
<dbReference type="RefSeq" id="WP_183656876.1">
    <property type="nucleotide sequence ID" value="NZ_JACIJG010000022.1"/>
</dbReference>
<accession>A0A7W9B0K0</accession>
<dbReference type="Proteomes" id="UP000555546">
    <property type="component" value="Unassembled WGS sequence"/>
</dbReference>
<dbReference type="InterPro" id="IPR019301">
    <property type="entry name" value="Flagellar_prot_FlgJ_N"/>
</dbReference>
<evidence type="ECO:0000313" key="2">
    <source>
        <dbReference type="EMBL" id="MBB5704045.1"/>
    </source>
</evidence>
<feature type="domain" description="Flagellar protein FlgJ N-terminal" evidence="1">
    <location>
        <begin position="91"/>
        <end position="138"/>
    </location>
</feature>
<proteinExistence type="predicted"/>
<gene>
    <name evidence="2" type="ORF">FHS76_003960</name>
</gene>
<evidence type="ECO:0000259" key="1">
    <source>
        <dbReference type="Pfam" id="PF10135"/>
    </source>
</evidence>
<evidence type="ECO:0000313" key="3">
    <source>
        <dbReference type="Proteomes" id="UP000555546"/>
    </source>
</evidence>
<protein>
    <submittedName>
        <fullName evidence="2">Rod binding domain-containing protein</fullName>
    </submittedName>
</protein>